<evidence type="ECO:0000256" key="7">
    <source>
        <dbReference type="RuleBase" id="RU361226"/>
    </source>
</evidence>
<feature type="binding site" evidence="6">
    <location>
        <position position="147"/>
    </location>
    <ligand>
        <name>FAD</name>
        <dbReference type="ChEBI" id="CHEBI:57692"/>
    </ligand>
</feature>
<protein>
    <recommendedName>
        <fullName evidence="7">NADH-cytochrome b5 reductase</fullName>
        <ecNumber evidence="7">1.6.2.2</ecNumber>
    </recommendedName>
</protein>
<evidence type="ECO:0000256" key="6">
    <source>
        <dbReference type="PIRSR" id="PIRSR601834-1"/>
    </source>
</evidence>
<evidence type="ECO:0000259" key="8">
    <source>
        <dbReference type="PROSITE" id="PS51384"/>
    </source>
</evidence>
<dbReference type="EMBL" id="JABSTU010000009">
    <property type="protein sequence ID" value="KAH8020440.1"/>
    <property type="molecule type" value="Genomic_DNA"/>
</dbReference>
<reference evidence="9" key="2">
    <citation type="submission" date="2021-09" db="EMBL/GenBank/DDBJ databases">
        <authorList>
            <person name="Jia N."/>
            <person name="Wang J."/>
            <person name="Shi W."/>
            <person name="Du L."/>
            <person name="Sun Y."/>
            <person name="Zhan W."/>
            <person name="Jiang J."/>
            <person name="Wang Q."/>
            <person name="Zhang B."/>
            <person name="Ji P."/>
            <person name="Sakyi L.B."/>
            <person name="Cui X."/>
            <person name="Yuan T."/>
            <person name="Jiang B."/>
            <person name="Yang W."/>
            <person name="Lam T.T.-Y."/>
            <person name="Chang Q."/>
            <person name="Ding S."/>
            <person name="Wang X."/>
            <person name="Zhu J."/>
            <person name="Ruan X."/>
            <person name="Zhao L."/>
            <person name="Wei J."/>
            <person name="Que T."/>
            <person name="Du C."/>
            <person name="Cheng J."/>
            <person name="Dai P."/>
            <person name="Han X."/>
            <person name="Huang E."/>
            <person name="Gao Y."/>
            <person name="Liu J."/>
            <person name="Shao H."/>
            <person name="Ye R."/>
            <person name="Li L."/>
            <person name="Wei W."/>
            <person name="Wang X."/>
            <person name="Wang C."/>
            <person name="Huo Q."/>
            <person name="Li W."/>
            <person name="Guo W."/>
            <person name="Chen H."/>
            <person name="Chen S."/>
            <person name="Zhou L."/>
            <person name="Zhou L."/>
            <person name="Ni X."/>
            <person name="Tian J."/>
            <person name="Zhou Y."/>
            <person name="Sheng Y."/>
            <person name="Liu T."/>
            <person name="Pan Y."/>
            <person name="Xia L."/>
            <person name="Li J."/>
            <person name="Zhao F."/>
            <person name="Cao W."/>
        </authorList>
    </citation>
    <scope>NUCLEOTIDE SEQUENCE</scope>
    <source>
        <strain evidence="9">Rmic-2018</strain>
        <tissue evidence="9">Larvae</tissue>
    </source>
</reference>
<dbReference type="InterPro" id="IPR039261">
    <property type="entry name" value="FNR_nucleotide-bd"/>
</dbReference>
<dbReference type="PRINTS" id="PR00371">
    <property type="entry name" value="FPNCR"/>
</dbReference>
<comment type="catalytic activity">
    <reaction evidence="7">
        <text>2 Fe(III)-[cytochrome b5] + NADH = 2 Fe(II)-[cytochrome b5] + NAD(+) + H(+)</text>
        <dbReference type="Rhea" id="RHEA:46680"/>
        <dbReference type="Rhea" id="RHEA-COMP:10438"/>
        <dbReference type="Rhea" id="RHEA-COMP:10439"/>
        <dbReference type="ChEBI" id="CHEBI:15378"/>
        <dbReference type="ChEBI" id="CHEBI:29033"/>
        <dbReference type="ChEBI" id="CHEBI:29034"/>
        <dbReference type="ChEBI" id="CHEBI:57540"/>
        <dbReference type="ChEBI" id="CHEBI:57945"/>
        <dbReference type="EC" id="1.6.2.2"/>
    </reaction>
</comment>
<keyword evidence="4 7" id="KW-0560">Oxidoreductase</keyword>
<comment type="caution">
    <text evidence="9">The sequence shown here is derived from an EMBL/GenBank/DDBJ whole genome shotgun (WGS) entry which is preliminary data.</text>
</comment>
<dbReference type="InterPro" id="IPR008333">
    <property type="entry name" value="Cbr1-like_FAD-bd_dom"/>
</dbReference>
<dbReference type="PRINTS" id="PR00406">
    <property type="entry name" value="CYTB5RDTASE"/>
</dbReference>
<dbReference type="AlphaFoldDB" id="A0A9J6DEN4"/>
<dbReference type="VEuPathDB" id="VectorBase:LOC119173788"/>
<feature type="binding site" evidence="6">
    <location>
        <position position="148"/>
    </location>
    <ligand>
        <name>FAD</name>
        <dbReference type="ChEBI" id="CHEBI:57692"/>
    </ligand>
</feature>
<dbReference type="InterPro" id="IPR017938">
    <property type="entry name" value="Riboflavin_synthase-like_b-brl"/>
</dbReference>
<evidence type="ECO:0000256" key="3">
    <source>
        <dbReference type="ARBA" id="ARBA00022827"/>
    </source>
</evidence>
<dbReference type="InterPro" id="IPR001709">
    <property type="entry name" value="Flavoprot_Pyr_Nucl_cyt_Rdtase"/>
</dbReference>
<dbReference type="PANTHER" id="PTHR19370:SF185">
    <property type="entry name" value="NADH-CYTOCHROME B5 REDUCTASE"/>
    <property type="match status" value="1"/>
</dbReference>
<dbReference type="CDD" id="cd06183">
    <property type="entry name" value="cyt_b5_reduct_like"/>
    <property type="match status" value="1"/>
</dbReference>
<dbReference type="InterPro" id="IPR001834">
    <property type="entry name" value="CBR-like"/>
</dbReference>
<evidence type="ECO:0000256" key="5">
    <source>
        <dbReference type="ARBA" id="ARBA00023027"/>
    </source>
</evidence>
<dbReference type="EC" id="1.6.2.2" evidence="7"/>
<dbReference type="PANTHER" id="PTHR19370">
    <property type="entry name" value="NADH-CYTOCHROME B5 REDUCTASE"/>
    <property type="match status" value="1"/>
</dbReference>
<dbReference type="InterPro" id="IPR017927">
    <property type="entry name" value="FAD-bd_FR_type"/>
</dbReference>
<feature type="binding site" evidence="6">
    <location>
        <position position="201"/>
    </location>
    <ligand>
        <name>FAD</name>
        <dbReference type="ChEBI" id="CHEBI:57692"/>
    </ligand>
</feature>
<keyword evidence="10" id="KW-1185">Reference proteome</keyword>
<gene>
    <name evidence="9" type="ORF">HPB51_001738</name>
</gene>
<dbReference type="SUPFAM" id="SSF63380">
    <property type="entry name" value="Riboflavin synthase domain-like"/>
    <property type="match status" value="1"/>
</dbReference>
<dbReference type="Gene3D" id="2.40.30.10">
    <property type="entry name" value="Translation factors"/>
    <property type="match status" value="1"/>
</dbReference>
<dbReference type="Pfam" id="PF00970">
    <property type="entry name" value="FAD_binding_6"/>
    <property type="match status" value="1"/>
</dbReference>
<dbReference type="InterPro" id="IPR001433">
    <property type="entry name" value="OxRdtase_FAD/NAD-bd"/>
</dbReference>
<dbReference type="GO" id="GO:0090524">
    <property type="term" value="F:cytochrome-b5 reductase activity, acting on NADH"/>
    <property type="evidence" value="ECO:0007669"/>
    <property type="project" value="UniProtKB-EC"/>
</dbReference>
<organism evidence="9 10">
    <name type="scientific">Rhipicephalus microplus</name>
    <name type="common">Cattle tick</name>
    <name type="synonym">Boophilus microplus</name>
    <dbReference type="NCBI Taxonomy" id="6941"/>
    <lineage>
        <taxon>Eukaryota</taxon>
        <taxon>Metazoa</taxon>
        <taxon>Ecdysozoa</taxon>
        <taxon>Arthropoda</taxon>
        <taxon>Chelicerata</taxon>
        <taxon>Arachnida</taxon>
        <taxon>Acari</taxon>
        <taxon>Parasitiformes</taxon>
        <taxon>Ixodida</taxon>
        <taxon>Ixodoidea</taxon>
        <taxon>Ixodidae</taxon>
        <taxon>Rhipicephalinae</taxon>
        <taxon>Rhipicephalus</taxon>
        <taxon>Boophilus</taxon>
    </lineage>
</organism>
<feature type="binding site" evidence="6">
    <location>
        <position position="113"/>
    </location>
    <ligand>
        <name>FAD</name>
        <dbReference type="ChEBI" id="CHEBI:57692"/>
    </ligand>
</feature>
<accession>A0A9J6DEN4</accession>
<dbReference type="GO" id="GO:0071949">
    <property type="term" value="F:FAD binding"/>
    <property type="evidence" value="ECO:0007669"/>
    <property type="project" value="TreeGrafter"/>
</dbReference>
<dbReference type="Pfam" id="PF00175">
    <property type="entry name" value="NAD_binding_1"/>
    <property type="match status" value="1"/>
</dbReference>
<feature type="binding site" evidence="6">
    <location>
        <position position="129"/>
    </location>
    <ligand>
        <name>FAD</name>
        <dbReference type="ChEBI" id="CHEBI:57692"/>
    </ligand>
</feature>
<evidence type="ECO:0000313" key="9">
    <source>
        <dbReference type="EMBL" id="KAH8020440.1"/>
    </source>
</evidence>
<dbReference type="Proteomes" id="UP000821866">
    <property type="component" value="Chromosome 7"/>
</dbReference>
<evidence type="ECO:0000256" key="4">
    <source>
        <dbReference type="ARBA" id="ARBA00023002"/>
    </source>
</evidence>
<dbReference type="Gene3D" id="3.40.50.80">
    <property type="entry name" value="Nucleotide-binding domain of ferredoxin-NADP reductase (FNR) module"/>
    <property type="match status" value="1"/>
</dbReference>
<reference evidence="9" key="1">
    <citation type="journal article" date="2020" name="Cell">
        <title>Large-Scale Comparative Analyses of Tick Genomes Elucidate Their Genetic Diversity and Vector Capacities.</title>
        <authorList>
            <consortium name="Tick Genome and Microbiome Consortium (TIGMIC)"/>
            <person name="Jia N."/>
            <person name="Wang J."/>
            <person name="Shi W."/>
            <person name="Du L."/>
            <person name="Sun Y."/>
            <person name="Zhan W."/>
            <person name="Jiang J.F."/>
            <person name="Wang Q."/>
            <person name="Zhang B."/>
            <person name="Ji P."/>
            <person name="Bell-Sakyi L."/>
            <person name="Cui X.M."/>
            <person name="Yuan T.T."/>
            <person name="Jiang B.G."/>
            <person name="Yang W.F."/>
            <person name="Lam T.T."/>
            <person name="Chang Q.C."/>
            <person name="Ding S.J."/>
            <person name="Wang X.J."/>
            <person name="Zhu J.G."/>
            <person name="Ruan X.D."/>
            <person name="Zhao L."/>
            <person name="Wei J.T."/>
            <person name="Ye R.Z."/>
            <person name="Que T.C."/>
            <person name="Du C.H."/>
            <person name="Zhou Y.H."/>
            <person name="Cheng J.X."/>
            <person name="Dai P.F."/>
            <person name="Guo W.B."/>
            <person name="Han X.H."/>
            <person name="Huang E.J."/>
            <person name="Li L.F."/>
            <person name="Wei W."/>
            <person name="Gao Y.C."/>
            <person name="Liu J.Z."/>
            <person name="Shao H.Z."/>
            <person name="Wang X."/>
            <person name="Wang C.C."/>
            <person name="Yang T.C."/>
            <person name="Huo Q.B."/>
            <person name="Li W."/>
            <person name="Chen H.Y."/>
            <person name="Chen S.E."/>
            <person name="Zhou L.G."/>
            <person name="Ni X.B."/>
            <person name="Tian J.H."/>
            <person name="Sheng Y."/>
            <person name="Liu T."/>
            <person name="Pan Y.S."/>
            <person name="Xia L.Y."/>
            <person name="Li J."/>
            <person name="Zhao F."/>
            <person name="Cao W.C."/>
        </authorList>
    </citation>
    <scope>NUCLEOTIDE SEQUENCE</scope>
    <source>
        <strain evidence="9">Rmic-2018</strain>
    </source>
</reference>
<dbReference type="SUPFAM" id="SSF52343">
    <property type="entry name" value="Ferredoxin reductase-like, C-terminal NADP-linked domain"/>
    <property type="match status" value="1"/>
</dbReference>
<feature type="domain" description="FAD-binding FR-type" evidence="8">
    <location>
        <begin position="47"/>
        <end position="172"/>
    </location>
</feature>
<evidence type="ECO:0000256" key="2">
    <source>
        <dbReference type="ARBA" id="ARBA00022630"/>
    </source>
</evidence>
<sequence>MFDQFDASTRQALLLLAAGAGILILWARRNAASSEEKPDIALLKNIHRDYIVHLKERVQVTHNTVLLRFALPSEDQVSSGPHRDGLVAKVLGCAVGQHVYLSLYKGERLLVRPYTPVSLCDQRGTFDIIIKVYRQGTSLKYPDGGIMSQTLDSLLPGDPVQIQGPKGKFEYIGRGRFLLEKSSVMYVASHIGLVAAGSGVTPMLQLLRQTFADASDFTRMFMVNVNHSERDIIMHKELDEYAESHRRTFRLCHVLTKMPERNRLRQTHVGYLAGPLTQAILEKYLPPPSSYSVILVCGPPLLVSNVCQPALKNIGHDRKRVLVY</sequence>
<feature type="binding site" evidence="6">
    <location>
        <position position="112"/>
    </location>
    <ligand>
        <name>FAD</name>
        <dbReference type="ChEBI" id="CHEBI:57692"/>
    </ligand>
</feature>
<feature type="binding site" evidence="6">
    <location>
        <position position="114"/>
    </location>
    <ligand>
        <name>FAD</name>
        <dbReference type="ChEBI" id="CHEBI:57692"/>
    </ligand>
</feature>
<dbReference type="PROSITE" id="PS51384">
    <property type="entry name" value="FAD_FR"/>
    <property type="match status" value="1"/>
</dbReference>
<proteinExistence type="inferred from homology"/>
<name>A0A9J6DEN4_RHIMP</name>
<evidence type="ECO:0000256" key="1">
    <source>
        <dbReference type="ARBA" id="ARBA00001974"/>
    </source>
</evidence>
<comment type="cofactor">
    <cofactor evidence="1 6 7">
        <name>FAD</name>
        <dbReference type="ChEBI" id="CHEBI:57692"/>
    </cofactor>
</comment>
<keyword evidence="2 6" id="KW-0285">Flavoprotein</keyword>
<evidence type="ECO:0000313" key="10">
    <source>
        <dbReference type="Proteomes" id="UP000821866"/>
    </source>
</evidence>
<feature type="binding site" evidence="6">
    <location>
        <position position="131"/>
    </location>
    <ligand>
        <name>FAD</name>
        <dbReference type="ChEBI" id="CHEBI:57692"/>
    </ligand>
</feature>
<keyword evidence="3 6" id="KW-0274">FAD</keyword>
<comment type="similarity">
    <text evidence="7">Belongs to the flavoprotein pyridine nucleotide cytochrome reductase family.</text>
</comment>
<keyword evidence="5 7" id="KW-0520">NAD</keyword>